<evidence type="ECO:0000313" key="8">
    <source>
        <dbReference type="Proteomes" id="UP000008544"/>
    </source>
</evidence>
<keyword evidence="8" id="KW-1185">Reference proteome</keyword>
<evidence type="ECO:0000256" key="1">
    <source>
        <dbReference type="ARBA" id="ARBA00001947"/>
    </source>
</evidence>
<organism evidence="7 8">
    <name type="scientific">Desulforudis audaxviator (strain MP104C)</name>
    <dbReference type="NCBI Taxonomy" id="477974"/>
    <lineage>
        <taxon>Bacteria</taxon>
        <taxon>Bacillati</taxon>
        <taxon>Bacillota</taxon>
        <taxon>Clostridia</taxon>
        <taxon>Thermoanaerobacterales</taxon>
        <taxon>Candidatus Desulforudaceae</taxon>
        <taxon>Candidatus Desulforudis</taxon>
    </lineage>
</organism>
<evidence type="ECO:0000256" key="2">
    <source>
        <dbReference type="ARBA" id="ARBA00022723"/>
    </source>
</evidence>
<reference evidence="8" key="1">
    <citation type="submission" date="2007-10" db="EMBL/GenBank/DDBJ databases">
        <title>Complete sequence of chromosome of Desulforudis audaxviator MP104C.</title>
        <authorList>
            <person name="Copeland A."/>
            <person name="Lucas S."/>
            <person name="Lapidus A."/>
            <person name="Barry K."/>
            <person name="Glavina del Rio T."/>
            <person name="Dalin E."/>
            <person name="Tice H."/>
            <person name="Bruce D."/>
            <person name="Pitluck S."/>
            <person name="Lowry S.R."/>
            <person name="Larimer F."/>
            <person name="Land M.L."/>
            <person name="Hauser L."/>
            <person name="Kyrpides N."/>
            <person name="Ivanova N.N."/>
            <person name="Richardson P."/>
        </authorList>
    </citation>
    <scope>NUCLEOTIDE SEQUENCE [LARGE SCALE GENOMIC DNA]</scope>
    <source>
        <strain evidence="8">MP104C</strain>
    </source>
</reference>
<comment type="cofactor">
    <cofactor evidence="1">
        <name>Zn(2+)</name>
        <dbReference type="ChEBI" id="CHEBI:29105"/>
    </cofactor>
</comment>
<proteinExistence type="predicted"/>
<evidence type="ECO:0000256" key="3">
    <source>
        <dbReference type="ARBA" id="ARBA00022801"/>
    </source>
</evidence>
<dbReference type="Pfam" id="PF00753">
    <property type="entry name" value="Lactamase_B"/>
    <property type="match status" value="1"/>
</dbReference>
<dbReference type="SMART" id="SM00849">
    <property type="entry name" value="Lactamase_B"/>
    <property type="match status" value="1"/>
</dbReference>
<keyword evidence="4" id="KW-0862">Zinc</keyword>
<dbReference type="InterPro" id="IPR051453">
    <property type="entry name" value="MBL_Glyoxalase_II"/>
</dbReference>
<dbReference type="HOGENOM" id="CLU_030571_5_4_9"/>
<dbReference type="Proteomes" id="UP000008544">
    <property type="component" value="Chromosome"/>
</dbReference>
<gene>
    <name evidence="7" type="ordered locus">Daud_0903</name>
</gene>
<dbReference type="SUPFAM" id="SSF56281">
    <property type="entry name" value="Metallo-hydrolase/oxidoreductase"/>
    <property type="match status" value="1"/>
</dbReference>
<dbReference type="RefSeq" id="WP_012302002.1">
    <property type="nucleotide sequence ID" value="NC_010424.1"/>
</dbReference>
<dbReference type="eggNOG" id="COG0491">
    <property type="taxonomic scope" value="Bacteria"/>
</dbReference>
<dbReference type="InterPro" id="IPR036866">
    <property type="entry name" value="RibonucZ/Hydroxyglut_hydro"/>
</dbReference>
<dbReference type="PANTHER" id="PTHR46233:SF3">
    <property type="entry name" value="HYDROXYACYLGLUTATHIONE HYDROLASE GLOC"/>
    <property type="match status" value="1"/>
</dbReference>
<dbReference type="PANTHER" id="PTHR46233">
    <property type="entry name" value="HYDROXYACYLGLUTATHIONE HYDROLASE GLOC"/>
    <property type="match status" value="1"/>
</dbReference>
<name>B1I338_DESAP</name>
<reference evidence="7 8" key="2">
    <citation type="journal article" date="2008" name="Science">
        <title>Environmental genomics reveals a single-species ecosystem deep within Earth.</title>
        <authorList>
            <person name="Chivian D."/>
            <person name="Brodie E.L."/>
            <person name="Alm E.J."/>
            <person name="Culley D.E."/>
            <person name="Dehal P.S."/>
            <person name="Desantis T.Z."/>
            <person name="Gihring T.M."/>
            <person name="Lapidus A."/>
            <person name="Lin L.H."/>
            <person name="Lowry S.R."/>
            <person name="Moser D.P."/>
            <person name="Richardson P.M."/>
            <person name="Southam G."/>
            <person name="Wanger G."/>
            <person name="Pratt L.M."/>
            <person name="Andersen G.L."/>
            <person name="Hazen T.C."/>
            <person name="Brockman F.J."/>
            <person name="Arkin A.P."/>
            <person name="Onstott T.C."/>
        </authorList>
    </citation>
    <scope>NUCLEOTIDE SEQUENCE [LARGE SCALE GENOMIC DNA]</scope>
    <source>
        <strain evidence="7 8">MP104C</strain>
    </source>
</reference>
<dbReference type="GO" id="GO:0016787">
    <property type="term" value="F:hydrolase activity"/>
    <property type="evidence" value="ECO:0007669"/>
    <property type="project" value="UniProtKB-KW"/>
</dbReference>
<dbReference type="EMBL" id="CP000860">
    <property type="protein sequence ID" value="ACA59416.1"/>
    <property type="molecule type" value="Genomic_DNA"/>
</dbReference>
<dbReference type="AlphaFoldDB" id="B1I338"/>
<dbReference type="CDD" id="cd06262">
    <property type="entry name" value="metallo-hydrolase-like_MBL-fold"/>
    <property type="match status" value="1"/>
</dbReference>
<dbReference type="STRING" id="477974.Daud_0903"/>
<feature type="region of interest" description="Disordered" evidence="5">
    <location>
        <begin position="184"/>
        <end position="213"/>
    </location>
</feature>
<protein>
    <submittedName>
        <fullName evidence="7">Beta-lactamase domain protein</fullName>
    </submittedName>
</protein>
<sequence length="213" mass="22796">MRRLILDTLVVGALQTNCYILGCPNTREALVIDPGAEAELIGSTLDKHGLKLKTVVLTHGHADHIGACGELRREPGVTLAIHREDAPLLSDTHRNLTAYIGPPLTLSAAETLLGDGDRVEFGAGIQLTVLHTPGHTRGSICLLGEGFLFSGDTLFAGAVGRTDFPGGDFKTLIASLKNRLEPLPDDTRVYPGHGPASTMGVEKRENPYLTTEW</sequence>
<dbReference type="InterPro" id="IPR001279">
    <property type="entry name" value="Metallo-B-lactamas"/>
</dbReference>
<accession>B1I338</accession>
<feature type="domain" description="Metallo-beta-lactamase" evidence="6">
    <location>
        <begin position="15"/>
        <end position="193"/>
    </location>
</feature>
<evidence type="ECO:0000256" key="4">
    <source>
        <dbReference type="ARBA" id="ARBA00022833"/>
    </source>
</evidence>
<evidence type="ECO:0000256" key="5">
    <source>
        <dbReference type="SAM" id="MobiDB-lite"/>
    </source>
</evidence>
<keyword evidence="2" id="KW-0479">Metal-binding</keyword>
<keyword evidence="3" id="KW-0378">Hydrolase</keyword>
<dbReference type="KEGG" id="dau:Daud_0903"/>
<dbReference type="GO" id="GO:0046872">
    <property type="term" value="F:metal ion binding"/>
    <property type="evidence" value="ECO:0007669"/>
    <property type="project" value="UniProtKB-KW"/>
</dbReference>
<evidence type="ECO:0000259" key="6">
    <source>
        <dbReference type="SMART" id="SM00849"/>
    </source>
</evidence>
<evidence type="ECO:0000313" key="7">
    <source>
        <dbReference type="EMBL" id="ACA59416.1"/>
    </source>
</evidence>
<dbReference type="Gene3D" id="3.60.15.10">
    <property type="entry name" value="Ribonuclease Z/Hydroxyacylglutathione hydrolase-like"/>
    <property type="match status" value="1"/>
</dbReference>